<evidence type="ECO:0000313" key="2">
    <source>
        <dbReference type="Proteomes" id="UP000076738"/>
    </source>
</evidence>
<dbReference type="EMBL" id="KV417375">
    <property type="protein sequence ID" value="KZO89633.1"/>
    <property type="molecule type" value="Genomic_DNA"/>
</dbReference>
<accession>A0A167FLT2</accession>
<keyword evidence="2" id="KW-1185">Reference proteome</keyword>
<protein>
    <submittedName>
        <fullName evidence="1">Uncharacterized protein</fullName>
    </submittedName>
</protein>
<reference evidence="1 2" key="1">
    <citation type="journal article" date="2016" name="Mol. Biol. Evol.">
        <title>Comparative Genomics of Early-Diverging Mushroom-Forming Fungi Provides Insights into the Origins of Lignocellulose Decay Capabilities.</title>
        <authorList>
            <person name="Nagy L.G."/>
            <person name="Riley R."/>
            <person name="Tritt A."/>
            <person name="Adam C."/>
            <person name="Daum C."/>
            <person name="Floudas D."/>
            <person name="Sun H."/>
            <person name="Yadav J.S."/>
            <person name="Pangilinan J."/>
            <person name="Larsson K.H."/>
            <person name="Matsuura K."/>
            <person name="Barry K."/>
            <person name="Labutti K."/>
            <person name="Kuo R."/>
            <person name="Ohm R.A."/>
            <person name="Bhattacharya S.S."/>
            <person name="Shirouzu T."/>
            <person name="Yoshinaga Y."/>
            <person name="Martin F.M."/>
            <person name="Grigoriev I.V."/>
            <person name="Hibbett D.S."/>
        </authorList>
    </citation>
    <scope>NUCLEOTIDE SEQUENCE [LARGE SCALE GENOMIC DNA]</scope>
    <source>
        <strain evidence="1 2">TUFC12733</strain>
    </source>
</reference>
<name>A0A167FLT2_CALVF</name>
<organism evidence="1 2">
    <name type="scientific">Calocera viscosa (strain TUFC12733)</name>
    <dbReference type="NCBI Taxonomy" id="1330018"/>
    <lineage>
        <taxon>Eukaryota</taxon>
        <taxon>Fungi</taxon>
        <taxon>Dikarya</taxon>
        <taxon>Basidiomycota</taxon>
        <taxon>Agaricomycotina</taxon>
        <taxon>Dacrymycetes</taxon>
        <taxon>Dacrymycetales</taxon>
        <taxon>Dacrymycetaceae</taxon>
        <taxon>Calocera</taxon>
    </lineage>
</organism>
<dbReference type="Proteomes" id="UP000076738">
    <property type="component" value="Unassembled WGS sequence"/>
</dbReference>
<evidence type="ECO:0000313" key="1">
    <source>
        <dbReference type="EMBL" id="KZO89633.1"/>
    </source>
</evidence>
<gene>
    <name evidence="1" type="ORF">CALVIDRAFT_543422</name>
</gene>
<dbReference type="AlphaFoldDB" id="A0A167FLT2"/>
<proteinExistence type="predicted"/>
<sequence>MARRILEPTLMLDKVLKVMNDHIIDPNKKIKLPARVFCLRCGKQGRVRVCMDRANKVEANYGCPYSLCYGHDCAKERISWLMEVLHPNDQHALRCSMEDATPLGVQAQRRTIGHTSGLVLRATLPESDTSTAPPVVPVTQLSHATRNGGARIAATTLALPANGASQLAAPTMAVRLHLK</sequence>